<dbReference type="InterPro" id="IPR036005">
    <property type="entry name" value="Creatinase/aminopeptidase-like"/>
</dbReference>
<keyword evidence="3" id="KW-1185">Reference proteome</keyword>
<dbReference type="HOGENOM" id="CLU_1045418_0_0_12"/>
<dbReference type="Proteomes" id="UP000007383">
    <property type="component" value="Chromosome"/>
</dbReference>
<dbReference type="EMBL" id="CP003282">
    <property type="protein sequence ID" value="AFG37554.1"/>
    <property type="molecule type" value="Genomic_DNA"/>
</dbReference>
<keyword evidence="2" id="KW-0378">Hydrolase</keyword>
<dbReference type="RefSeq" id="WP_014455538.1">
    <property type="nucleotide sequence ID" value="NC_017098.1"/>
</dbReference>
<keyword evidence="2" id="KW-0645">Protease</keyword>
<dbReference type="STRING" id="889378.Spiaf_1493"/>
<evidence type="ECO:0000259" key="1">
    <source>
        <dbReference type="Pfam" id="PF00557"/>
    </source>
</evidence>
<dbReference type="PANTHER" id="PTHR43330:SF27">
    <property type="entry name" value="METHIONINE AMINOPEPTIDASE"/>
    <property type="match status" value="1"/>
</dbReference>
<dbReference type="eggNOG" id="COG0024">
    <property type="taxonomic scope" value="Bacteria"/>
</dbReference>
<organism evidence="2 3">
    <name type="scientific">Spirochaeta africana (strain ATCC 700263 / DSM 8902 / Z-7692)</name>
    <dbReference type="NCBI Taxonomy" id="889378"/>
    <lineage>
        <taxon>Bacteria</taxon>
        <taxon>Pseudomonadati</taxon>
        <taxon>Spirochaetota</taxon>
        <taxon>Spirochaetia</taxon>
        <taxon>Spirochaetales</taxon>
        <taxon>Spirochaetaceae</taxon>
        <taxon>Spirochaeta</taxon>
    </lineage>
</organism>
<sequence length="270" mass="29776">MTHESPTLHPAPEQAARGARLLAEVFQQLRSQLVIGNTGTGVEQWCVEYIRQHRGSPSLRGYNGFPARICVNRNEVAAHGVPDGVPFSPGDIVTVDIVIEYMGWKIDSAWSYGIPPVPGEQQRLINSAWQASLLPLIARMRPDPGRHAAELLQHLLSESGMRACDGLAGHAIGRELHMPPRIPYDPRICSIPSGSPQQPFVFCWEPVLTPGSSSLVQQPDGSFITADGSPTAQFEHMFRCDSRQGIRLLNLQPAQIYAQRDAVLRARPPW</sequence>
<dbReference type="PRINTS" id="PR00599">
    <property type="entry name" value="MAPEPTIDASE"/>
</dbReference>
<name>H9UJ61_SPIAZ</name>
<dbReference type="AlphaFoldDB" id="H9UJ61"/>
<dbReference type="PANTHER" id="PTHR43330">
    <property type="entry name" value="METHIONINE AMINOPEPTIDASE"/>
    <property type="match status" value="1"/>
</dbReference>
<evidence type="ECO:0000313" key="2">
    <source>
        <dbReference type="EMBL" id="AFG37554.1"/>
    </source>
</evidence>
<gene>
    <name evidence="2" type="ordered locus">Spiaf_1493</name>
</gene>
<dbReference type="InterPro" id="IPR000994">
    <property type="entry name" value="Pept_M24"/>
</dbReference>
<proteinExistence type="predicted"/>
<keyword evidence="2" id="KW-0031">Aminopeptidase</keyword>
<accession>H9UJ61</accession>
<dbReference type="GO" id="GO:0070006">
    <property type="term" value="F:metalloaminopeptidase activity"/>
    <property type="evidence" value="ECO:0007669"/>
    <property type="project" value="TreeGrafter"/>
</dbReference>
<dbReference type="SUPFAM" id="SSF55920">
    <property type="entry name" value="Creatinase/aminopeptidase"/>
    <property type="match status" value="1"/>
</dbReference>
<dbReference type="KEGG" id="sfc:Spiaf_1493"/>
<dbReference type="Gene3D" id="3.90.230.10">
    <property type="entry name" value="Creatinase/methionine aminopeptidase superfamily"/>
    <property type="match status" value="1"/>
</dbReference>
<dbReference type="PATRIC" id="fig|889378.3.peg.1484"/>
<feature type="domain" description="Peptidase M24" evidence="1">
    <location>
        <begin position="17"/>
        <end position="238"/>
    </location>
</feature>
<reference evidence="3" key="1">
    <citation type="journal article" date="2013" name="Stand. Genomic Sci.">
        <title>Complete genome sequence of the halophilic bacterium Spirochaeta africana type strain (Z-7692(T)) from the alkaline Lake Magadi in the East African Rift.</title>
        <authorList>
            <person name="Liolos K."/>
            <person name="Abt B."/>
            <person name="Scheuner C."/>
            <person name="Teshima H."/>
            <person name="Held B."/>
            <person name="Lapidus A."/>
            <person name="Nolan M."/>
            <person name="Lucas S."/>
            <person name="Deshpande S."/>
            <person name="Cheng J.F."/>
            <person name="Tapia R."/>
            <person name="Goodwin L.A."/>
            <person name="Pitluck S."/>
            <person name="Pagani I."/>
            <person name="Ivanova N."/>
            <person name="Mavromatis K."/>
            <person name="Mikhailova N."/>
            <person name="Huntemann M."/>
            <person name="Pati A."/>
            <person name="Chen A."/>
            <person name="Palaniappan K."/>
            <person name="Land M."/>
            <person name="Rohde M."/>
            <person name="Tindall B.J."/>
            <person name="Detter J.C."/>
            <person name="Goker M."/>
            <person name="Bristow J."/>
            <person name="Eisen J.A."/>
            <person name="Markowitz V."/>
            <person name="Hugenholtz P."/>
            <person name="Woyke T."/>
            <person name="Klenk H.P."/>
            <person name="Kyrpides N.C."/>
        </authorList>
    </citation>
    <scope>NUCLEOTIDE SEQUENCE</scope>
    <source>
        <strain evidence="3">ATCC 700263 / DSM 8902 / Z-7692</strain>
    </source>
</reference>
<evidence type="ECO:0000313" key="3">
    <source>
        <dbReference type="Proteomes" id="UP000007383"/>
    </source>
</evidence>
<protein>
    <submittedName>
        <fullName evidence="2">Methionine aminopeptidase</fullName>
    </submittedName>
</protein>
<dbReference type="InterPro" id="IPR001714">
    <property type="entry name" value="Pept_M24_MAP"/>
</dbReference>
<dbReference type="Pfam" id="PF00557">
    <property type="entry name" value="Peptidase_M24"/>
    <property type="match status" value="1"/>
</dbReference>
<dbReference type="GO" id="GO:0005829">
    <property type="term" value="C:cytosol"/>
    <property type="evidence" value="ECO:0007669"/>
    <property type="project" value="TreeGrafter"/>
</dbReference>